<proteinExistence type="predicted"/>
<dbReference type="AlphaFoldDB" id="A0A819QE61"/>
<protein>
    <submittedName>
        <fullName evidence="1">Uncharacterized protein</fullName>
    </submittedName>
</protein>
<accession>A0A819QE61</accession>
<organism evidence="1 2">
    <name type="scientific">Rotaria sordida</name>
    <dbReference type="NCBI Taxonomy" id="392033"/>
    <lineage>
        <taxon>Eukaryota</taxon>
        <taxon>Metazoa</taxon>
        <taxon>Spiralia</taxon>
        <taxon>Gnathifera</taxon>
        <taxon>Rotifera</taxon>
        <taxon>Eurotatoria</taxon>
        <taxon>Bdelloidea</taxon>
        <taxon>Philodinida</taxon>
        <taxon>Philodinidae</taxon>
        <taxon>Rotaria</taxon>
    </lineage>
</organism>
<sequence>LKKFVIPNLIKTSTLSDKYDATKHEQQITI</sequence>
<dbReference type="Proteomes" id="UP000663874">
    <property type="component" value="Unassembled WGS sequence"/>
</dbReference>
<comment type="caution">
    <text evidence="1">The sequence shown here is derived from an EMBL/GenBank/DDBJ whole genome shotgun (WGS) entry which is preliminary data.</text>
</comment>
<name>A0A819QE61_9BILA</name>
<dbReference type="EMBL" id="CAJOBE010006977">
    <property type="protein sequence ID" value="CAF4022982.1"/>
    <property type="molecule type" value="Genomic_DNA"/>
</dbReference>
<gene>
    <name evidence="1" type="ORF">FNK824_LOCUS27184</name>
</gene>
<reference evidence="1" key="1">
    <citation type="submission" date="2021-02" db="EMBL/GenBank/DDBJ databases">
        <authorList>
            <person name="Nowell W R."/>
        </authorList>
    </citation>
    <scope>NUCLEOTIDE SEQUENCE</scope>
</reference>
<feature type="non-terminal residue" evidence="1">
    <location>
        <position position="1"/>
    </location>
</feature>
<evidence type="ECO:0000313" key="1">
    <source>
        <dbReference type="EMBL" id="CAF4022982.1"/>
    </source>
</evidence>
<evidence type="ECO:0000313" key="2">
    <source>
        <dbReference type="Proteomes" id="UP000663874"/>
    </source>
</evidence>